<feature type="signal peptide" evidence="3">
    <location>
        <begin position="1"/>
        <end position="20"/>
    </location>
</feature>
<proteinExistence type="predicted"/>
<dbReference type="AlphaFoldDB" id="A0A9P6YY74"/>
<protein>
    <recommendedName>
        <fullName evidence="6">Ser-Thr-rich glycosyl-phosphatidyl-inositol-anchored membrane family-domain-containing protein</fullName>
    </recommendedName>
</protein>
<reference evidence="4 5" key="1">
    <citation type="journal article" date="2020" name="Microb. Genom.">
        <title>Genetic diversity of clinical and environmental Mucorales isolates obtained from an investigation of mucormycosis cases among solid organ transplant recipients.</title>
        <authorList>
            <person name="Nguyen M.H."/>
            <person name="Kaul D."/>
            <person name="Muto C."/>
            <person name="Cheng S.J."/>
            <person name="Richter R.A."/>
            <person name="Bruno V.M."/>
            <person name="Liu G."/>
            <person name="Beyhan S."/>
            <person name="Sundermann A.J."/>
            <person name="Mounaud S."/>
            <person name="Pasculle A.W."/>
            <person name="Nierman W.C."/>
            <person name="Driscoll E."/>
            <person name="Cumbie R."/>
            <person name="Clancy C.J."/>
            <person name="Dupont C.L."/>
        </authorList>
    </citation>
    <scope>NUCLEOTIDE SEQUENCE [LARGE SCALE GENOMIC DNA]</scope>
    <source>
        <strain evidence="4 5">GL24</strain>
    </source>
</reference>
<comment type="caution">
    <text evidence="4">The sequence shown here is derived from an EMBL/GenBank/DDBJ whole genome shotgun (WGS) entry which is preliminary data.</text>
</comment>
<keyword evidence="2" id="KW-1133">Transmembrane helix</keyword>
<feature type="region of interest" description="Disordered" evidence="1">
    <location>
        <begin position="152"/>
        <end position="174"/>
    </location>
</feature>
<sequence length="205" mass="21810">MLIRLFQFLIFSFVVSPTYSFRIQWTVPSLDISAGSSAFLTWVDYNISLPITVKLAVQNPDGNLAVVYTWDSINPSLSMYFVELPLTTQPGINYYFIAYQVPSDYGTLGPFTVKSSLGQIPYTSVIVNVGATPTSSAVAVSASNPYTSRTISGFTRSSAQPTPTHGTSDLSSTGAQSSLSTGAIAGISVGATVGVIIGLLSFFIF</sequence>
<gene>
    <name evidence="4" type="ORF">G6F50_009299</name>
</gene>
<evidence type="ECO:0008006" key="6">
    <source>
        <dbReference type="Google" id="ProtNLM"/>
    </source>
</evidence>
<evidence type="ECO:0000313" key="4">
    <source>
        <dbReference type="EMBL" id="KAG1566277.1"/>
    </source>
</evidence>
<name>A0A9P6YY74_9FUNG</name>
<evidence type="ECO:0000313" key="5">
    <source>
        <dbReference type="Proteomes" id="UP000740926"/>
    </source>
</evidence>
<keyword evidence="3" id="KW-0732">Signal</keyword>
<feature type="chain" id="PRO_5040108463" description="Ser-Thr-rich glycosyl-phosphatidyl-inositol-anchored membrane family-domain-containing protein" evidence="3">
    <location>
        <begin position="21"/>
        <end position="205"/>
    </location>
</feature>
<feature type="transmembrane region" description="Helical" evidence="2">
    <location>
        <begin position="183"/>
        <end position="204"/>
    </location>
</feature>
<evidence type="ECO:0000256" key="3">
    <source>
        <dbReference type="SAM" id="SignalP"/>
    </source>
</evidence>
<keyword evidence="5" id="KW-1185">Reference proteome</keyword>
<keyword evidence="2" id="KW-0812">Transmembrane</keyword>
<dbReference type="Proteomes" id="UP000740926">
    <property type="component" value="Unassembled WGS sequence"/>
</dbReference>
<evidence type="ECO:0000256" key="2">
    <source>
        <dbReference type="SAM" id="Phobius"/>
    </source>
</evidence>
<accession>A0A9P6YY74</accession>
<evidence type="ECO:0000256" key="1">
    <source>
        <dbReference type="SAM" id="MobiDB-lite"/>
    </source>
</evidence>
<organism evidence="4 5">
    <name type="scientific">Rhizopus delemar</name>
    <dbReference type="NCBI Taxonomy" id="936053"/>
    <lineage>
        <taxon>Eukaryota</taxon>
        <taxon>Fungi</taxon>
        <taxon>Fungi incertae sedis</taxon>
        <taxon>Mucoromycota</taxon>
        <taxon>Mucoromycotina</taxon>
        <taxon>Mucoromycetes</taxon>
        <taxon>Mucorales</taxon>
        <taxon>Mucorineae</taxon>
        <taxon>Rhizopodaceae</taxon>
        <taxon>Rhizopus</taxon>
    </lineage>
</organism>
<keyword evidence="2" id="KW-0472">Membrane</keyword>
<dbReference type="EMBL" id="JAANIU010001798">
    <property type="protein sequence ID" value="KAG1566277.1"/>
    <property type="molecule type" value="Genomic_DNA"/>
</dbReference>